<accession>A0A6J5L074</accession>
<evidence type="ECO:0000313" key="1">
    <source>
        <dbReference type="EMBL" id="CAB4128124.1"/>
    </source>
</evidence>
<organism evidence="1">
    <name type="scientific">uncultured Caudovirales phage</name>
    <dbReference type="NCBI Taxonomy" id="2100421"/>
    <lineage>
        <taxon>Viruses</taxon>
        <taxon>Duplodnaviria</taxon>
        <taxon>Heunggongvirae</taxon>
        <taxon>Uroviricota</taxon>
        <taxon>Caudoviricetes</taxon>
        <taxon>Peduoviridae</taxon>
        <taxon>Maltschvirus</taxon>
        <taxon>Maltschvirus maltsch</taxon>
    </lineage>
</organism>
<dbReference type="EMBL" id="LR796229">
    <property type="protein sequence ID" value="CAB4128124.1"/>
    <property type="molecule type" value="Genomic_DNA"/>
</dbReference>
<sequence>MNSKEQKQFITDLATSPGFFKAMIACSKNIEGREFTLPEVGLWFYSSGYMDCLDFQKQKRITRPYKTAIADELKKTKKK</sequence>
<reference evidence="1" key="1">
    <citation type="submission" date="2020-04" db="EMBL/GenBank/DDBJ databases">
        <authorList>
            <person name="Chiriac C."/>
            <person name="Salcher M."/>
            <person name="Ghai R."/>
            <person name="Kavagutti S V."/>
        </authorList>
    </citation>
    <scope>NUCLEOTIDE SEQUENCE</scope>
</reference>
<proteinExistence type="predicted"/>
<protein>
    <submittedName>
        <fullName evidence="1">Uncharacterized protein</fullName>
    </submittedName>
</protein>
<name>A0A6J5L074_9CAUD</name>
<gene>
    <name evidence="1" type="ORF">UFOVP100_11</name>
</gene>